<dbReference type="CDD" id="cd07477">
    <property type="entry name" value="Peptidases_S8_Subtilisin_subset"/>
    <property type="match status" value="1"/>
</dbReference>
<dbReference type="InterPro" id="IPR023828">
    <property type="entry name" value="Peptidase_S8_Ser-AS"/>
</dbReference>
<feature type="active site" description="Charge relay system" evidence="6">
    <location>
        <position position="149"/>
    </location>
</feature>
<gene>
    <name evidence="9" type="ORF">OM33_21180</name>
</gene>
<feature type="domain" description="PKD" evidence="8">
    <location>
        <begin position="411"/>
        <end position="495"/>
    </location>
</feature>
<proteinExistence type="inferred from homology"/>
<dbReference type="InterPro" id="IPR034202">
    <property type="entry name" value="Subtilisin_Carlsberg-like"/>
</dbReference>
<organism evidence="9 10">
    <name type="scientific">Pseudoalteromonas piratica</name>
    <dbReference type="NCBI Taxonomy" id="1348114"/>
    <lineage>
        <taxon>Bacteria</taxon>
        <taxon>Pseudomonadati</taxon>
        <taxon>Pseudomonadota</taxon>
        <taxon>Gammaproteobacteria</taxon>
        <taxon>Alteromonadales</taxon>
        <taxon>Pseudoalteromonadaceae</taxon>
        <taxon>Pseudoalteromonas</taxon>
    </lineage>
</organism>
<dbReference type="eggNOG" id="COG3291">
    <property type="taxonomic scope" value="Bacteria"/>
</dbReference>
<dbReference type="PRINTS" id="PR00723">
    <property type="entry name" value="SUBTILISIN"/>
</dbReference>
<dbReference type="PANTHER" id="PTHR43806:SF11">
    <property type="entry name" value="CEREVISIN-RELATED"/>
    <property type="match status" value="1"/>
</dbReference>
<dbReference type="Pfam" id="PF00082">
    <property type="entry name" value="Peptidase_S8"/>
    <property type="match status" value="1"/>
</dbReference>
<comment type="similarity">
    <text evidence="1 6">Belongs to the peptidase S8 family.</text>
</comment>
<dbReference type="InterPro" id="IPR000601">
    <property type="entry name" value="PKD_dom"/>
</dbReference>
<dbReference type="EMBL" id="CP009889">
    <property type="protein sequence ID" value="AIY67528.1"/>
    <property type="molecule type" value="Genomic_DNA"/>
</dbReference>
<dbReference type="GO" id="GO:0030246">
    <property type="term" value="F:carbohydrate binding"/>
    <property type="evidence" value="ECO:0007669"/>
    <property type="project" value="InterPro"/>
</dbReference>
<dbReference type="GO" id="GO:0046872">
    <property type="term" value="F:metal ion binding"/>
    <property type="evidence" value="ECO:0007669"/>
    <property type="project" value="UniProtKB-KW"/>
</dbReference>
<keyword evidence="7" id="KW-0732">Signal</keyword>
<keyword evidence="3" id="KW-0479">Metal-binding</keyword>
<evidence type="ECO:0000256" key="6">
    <source>
        <dbReference type="PROSITE-ProRule" id="PRU01240"/>
    </source>
</evidence>
<evidence type="ECO:0000256" key="3">
    <source>
        <dbReference type="ARBA" id="ARBA00022723"/>
    </source>
</evidence>
<dbReference type="InterPro" id="IPR003610">
    <property type="entry name" value="CBM5/12"/>
</dbReference>
<dbReference type="SUPFAM" id="SSF49299">
    <property type="entry name" value="PKD domain"/>
    <property type="match status" value="2"/>
</dbReference>
<dbReference type="SMART" id="SM00089">
    <property type="entry name" value="PKD"/>
    <property type="match status" value="2"/>
</dbReference>
<dbReference type="PROSITE" id="PS50093">
    <property type="entry name" value="PKD"/>
    <property type="match status" value="2"/>
</dbReference>
<dbReference type="SMART" id="SM00495">
    <property type="entry name" value="ChtBD3"/>
    <property type="match status" value="2"/>
</dbReference>
<dbReference type="GO" id="GO:0006508">
    <property type="term" value="P:proteolysis"/>
    <property type="evidence" value="ECO:0007669"/>
    <property type="project" value="UniProtKB-KW"/>
</dbReference>
<dbReference type="InterPro" id="IPR000209">
    <property type="entry name" value="Peptidase_S8/S53_dom"/>
</dbReference>
<dbReference type="RefSeq" id="WP_040136598.1">
    <property type="nucleotide sequence ID" value="NZ_CP009889.1"/>
</dbReference>
<dbReference type="InterPro" id="IPR036852">
    <property type="entry name" value="Peptidase_S8/S53_dom_sf"/>
</dbReference>
<dbReference type="Proteomes" id="UP000030341">
    <property type="component" value="Chromosome 2"/>
</dbReference>
<dbReference type="KEGG" id="pseo:OM33_21180"/>
<dbReference type="InterPro" id="IPR035986">
    <property type="entry name" value="PKD_dom_sf"/>
</dbReference>
<dbReference type="InterPro" id="IPR050131">
    <property type="entry name" value="Peptidase_S8_subtilisin-like"/>
</dbReference>
<dbReference type="InterPro" id="IPR015500">
    <property type="entry name" value="Peptidase_S8_subtilisin-rel"/>
</dbReference>
<dbReference type="GO" id="GO:0004252">
    <property type="term" value="F:serine-type endopeptidase activity"/>
    <property type="evidence" value="ECO:0007669"/>
    <property type="project" value="UniProtKB-UniRule"/>
</dbReference>
<keyword evidence="10" id="KW-1185">Reference proteome</keyword>
<dbReference type="HOGENOM" id="CLU_022793_0_0_6"/>
<feature type="domain" description="PKD" evidence="8">
    <location>
        <begin position="552"/>
        <end position="638"/>
    </location>
</feature>
<dbReference type="PANTHER" id="PTHR43806">
    <property type="entry name" value="PEPTIDASE S8"/>
    <property type="match status" value="1"/>
</dbReference>
<dbReference type="SUPFAM" id="SSF52743">
    <property type="entry name" value="Subtilisin-like"/>
    <property type="match status" value="1"/>
</dbReference>
<evidence type="ECO:0000313" key="10">
    <source>
        <dbReference type="Proteomes" id="UP000030341"/>
    </source>
</evidence>
<keyword evidence="5 6" id="KW-0720">Serine protease</keyword>
<dbReference type="CDD" id="cd00146">
    <property type="entry name" value="PKD"/>
    <property type="match status" value="2"/>
</dbReference>
<dbReference type="InterPro" id="IPR022409">
    <property type="entry name" value="PKD/Chitinase_dom"/>
</dbReference>
<feature type="chain" id="PRO_5002039251" evidence="7">
    <location>
        <begin position="25"/>
        <end position="693"/>
    </location>
</feature>
<evidence type="ECO:0000259" key="8">
    <source>
        <dbReference type="PROSITE" id="PS50093"/>
    </source>
</evidence>
<keyword evidence="4 6" id="KW-0378">Hydrolase</keyword>
<dbReference type="Pfam" id="PF18911">
    <property type="entry name" value="PKD_4"/>
    <property type="match status" value="2"/>
</dbReference>
<dbReference type="GO" id="GO:0005615">
    <property type="term" value="C:extracellular space"/>
    <property type="evidence" value="ECO:0007669"/>
    <property type="project" value="TreeGrafter"/>
</dbReference>
<protein>
    <submittedName>
        <fullName evidence="9">Alkaline serine protease</fullName>
    </submittedName>
</protein>
<dbReference type="GO" id="GO:0005975">
    <property type="term" value="P:carbohydrate metabolic process"/>
    <property type="evidence" value="ECO:0007669"/>
    <property type="project" value="InterPro"/>
</dbReference>
<dbReference type="InterPro" id="IPR013783">
    <property type="entry name" value="Ig-like_fold"/>
</dbReference>
<feature type="signal peptide" evidence="7">
    <location>
        <begin position="1"/>
        <end position="24"/>
    </location>
</feature>
<evidence type="ECO:0000256" key="2">
    <source>
        <dbReference type="ARBA" id="ARBA00022670"/>
    </source>
</evidence>
<dbReference type="PROSITE" id="PS00138">
    <property type="entry name" value="SUBTILASE_SER"/>
    <property type="match status" value="1"/>
</dbReference>
<evidence type="ECO:0000313" key="9">
    <source>
        <dbReference type="EMBL" id="AIY67528.1"/>
    </source>
</evidence>
<dbReference type="Gene3D" id="2.60.40.10">
    <property type="entry name" value="Immunoglobulins"/>
    <property type="match status" value="2"/>
</dbReference>
<evidence type="ECO:0000256" key="7">
    <source>
        <dbReference type="SAM" id="SignalP"/>
    </source>
</evidence>
<name>A0A0A7ELU9_9GAMM</name>
<dbReference type="eggNOG" id="COG1404">
    <property type="taxonomic scope" value="Bacteria"/>
</dbReference>
<evidence type="ECO:0000256" key="1">
    <source>
        <dbReference type="ARBA" id="ARBA00011073"/>
    </source>
</evidence>
<reference evidence="9 10" key="1">
    <citation type="submission" date="2014-11" db="EMBL/GenBank/DDBJ databases">
        <title>Complete Genome Sequence of Pseudoalteromonas sp. Strain OCN003 Isolated from Kaneohe Bay, Oahu, Hawaii.</title>
        <authorList>
            <person name="Beurmann S."/>
            <person name="Videau P."/>
            <person name="Ushijima B."/>
            <person name="Smith A.M."/>
            <person name="Aeby G.S."/>
            <person name="Callahan S.M."/>
            <person name="Belcaid M."/>
        </authorList>
    </citation>
    <scope>NUCLEOTIDE SEQUENCE [LARGE SCALE GENOMIC DNA]</scope>
    <source>
        <strain evidence="9 10">OCN003</strain>
    </source>
</reference>
<feature type="active site" description="Charge relay system" evidence="6">
    <location>
        <position position="185"/>
    </location>
</feature>
<dbReference type="OrthoDB" id="9790784at2"/>
<feature type="active site" description="Charge relay system" evidence="6">
    <location>
        <position position="342"/>
    </location>
</feature>
<dbReference type="AlphaFoldDB" id="A0A0A7ELU9"/>
<dbReference type="Pfam" id="PF02839">
    <property type="entry name" value="CBM_5_12"/>
    <property type="match status" value="1"/>
</dbReference>
<dbReference type="InterPro" id="IPR036573">
    <property type="entry name" value="CBM_sf_5/12"/>
</dbReference>
<dbReference type="CDD" id="cd12215">
    <property type="entry name" value="ChiC_BD"/>
    <property type="match status" value="2"/>
</dbReference>
<dbReference type="STRING" id="1348114.OM33_21180"/>
<dbReference type="PROSITE" id="PS00137">
    <property type="entry name" value="SUBTILASE_HIS"/>
    <property type="match status" value="1"/>
</dbReference>
<dbReference type="PROSITE" id="PS51892">
    <property type="entry name" value="SUBTILASE"/>
    <property type="match status" value="1"/>
</dbReference>
<keyword evidence="2 6" id="KW-0645">Protease</keyword>
<dbReference type="GO" id="GO:0004553">
    <property type="term" value="F:hydrolase activity, hydrolyzing O-glycosyl compounds"/>
    <property type="evidence" value="ECO:0007669"/>
    <property type="project" value="InterPro"/>
</dbReference>
<dbReference type="InterPro" id="IPR022398">
    <property type="entry name" value="Peptidase_S8_His-AS"/>
</dbReference>
<sequence>MKAKLNKTTLALLLCSTVAGTATAADKVSLDTEKAERFIVTLKADSLNLELPMTADAVLKHDLKLSKLQSVASSVTTEAIHILPSSNSVAVALTQSQRDELLQRTDVQSVEVDPKRYLLAESTPYGIGMVQANQLSDNLTGNRKVCIMDTGYQLGHPDLPSSGITGNDGYGSNDTGNWYNDGNGHGTHVAGTIAAIGGNGQGVVGVNPSNQLGLHIVKVFNDQGRWAYGSDLIRAIEQCQQAGANVTSMSLGGSGQSSAERQAFANSYAQGMLHIAAAGNDGNSSMSYPASYDAVVSVAAVDSSESKASFSQYNSQVEIAAPGVSVNSTWINSGYKSISGTSMATPHVSGVAALVWSHFPNCSNQQIRDALNTTAKDKGAAGRDTSYGYGIVQAKAAYDYLAASSCGGGNGDAKPVASFAVQVSGKTAQFSDSSTDDKGITNYAWQFGDGASSTNQNPSHTYSVAGDYNVTLTVTDTKGQTNSKTQRVTISDGNSGGCNGLANWSAATAYQVGDKVAYQSNQYEATWWSTGAQPDVYTNVWKRTGACSGGGENQAPVANFTFNTSGLSVTFSQSASDDKGVVSYAWDFGDGVTSSATNPSHSYTQAGSYTVSLTVADSEGLTNTKSQSVTVTSDTGGNGCNGVVAWSASAIFLAGEQASYNGRLYTAQWWTQGANPEQNSGPWDVWQDAGACK</sequence>
<dbReference type="Gene3D" id="3.40.50.200">
    <property type="entry name" value="Peptidase S8/S53 domain"/>
    <property type="match status" value="1"/>
</dbReference>
<dbReference type="SUPFAM" id="SSF51055">
    <property type="entry name" value="Carbohydrate binding domain"/>
    <property type="match status" value="2"/>
</dbReference>
<dbReference type="Gene3D" id="2.10.10.20">
    <property type="entry name" value="Carbohydrate-binding module superfamily 5/12"/>
    <property type="match status" value="2"/>
</dbReference>
<evidence type="ECO:0000256" key="5">
    <source>
        <dbReference type="ARBA" id="ARBA00022825"/>
    </source>
</evidence>
<evidence type="ECO:0000256" key="4">
    <source>
        <dbReference type="ARBA" id="ARBA00022801"/>
    </source>
</evidence>
<accession>A0A0A7ELU9</accession>